<feature type="transmembrane region" description="Helical" evidence="2">
    <location>
        <begin position="111"/>
        <end position="133"/>
    </location>
</feature>
<accession>A0A4R4EES7</accession>
<dbReference type="OrthoDB" id="2614180at2"/>
<keyword evidence="4" id="KW-1185">Reference proteome</keyword>
<dbReference type="EMBL" id="SKFG01000012">
    <property type="protein sequence ID" value="TCZ76545.1"/>
    <property type="molecule type" value="Genomic_DNA"/>
</dbReference>
<feature type="coiled-coil region" evidence="1">
    <location>
        <begin position="49"/>
        <end position="108"/>
    </location>
</feature>
<evidence type="ECO:0000256" key="1">
    <source>
        <dbReference type="SAM" id="Coils"/>
    </source>
</evidence>
<name>A0A4R4EES7_9BACL</name>
<keyword evidence="2" id="KW-1133">Transmembrane helix</keyword>
<proteinExistence type="predicted"/>
<gene>
    <name evidence="3" type="ORF">E0485_13155</name>
</gene>
<protein>
    <submittedName>
        <fullName evidence="3">Uncharacterized protein</fullName>
    </submittedName>
</protein>
<keyword evidence="2" id="KW-0812">Transmembrane</keyword>
<dbReference type="AlphaFoldDB" id="A0A4R4EES7"/>
<organism evidence="3 4">
    <name type="scientific">Paenibacillus albiflavus</name>
    <dbReference type="NCBI Taxonomy" id="2545760"/>
    <lineage>
        <taxon>Bacteria</taxon>
        <taxon>Bacillati</taxon>
        <taxon>Bacillota</taxon>
        <taxon>Bacilli</taxon>
        <taxon>Bacillales</taxon>
        <taxon>Paenibacillaceae</taxon>
        <taxon>Paenibacillus</taxon>
    </lineage>
</organism>
<evidence type="ECO:0000313" key="4">
    <source>
        <dbReference type="Proteomes" id="UP000295418"/>
    </source>
</evidence>
<comment type="caution">
    <text evidence="3">The sequence shown here is derived from an EMBL/GenBank/DDBJ whole genome shotgun (WGS) entry which is preliminary data.</text>
</comment>
<dbReference type="Proteomes" id="UP000295418">
    <property type="component" value="Unassembled WGS sequence"/>
</dbReference>
<evidence type="ECO:0000313" key="3">
    <source>
        <dbReference type="EMBL" id="TCZ76545.1"/>
    </source>
</evidence>
<dbReference type="RefSeq" id="WP_132418518.1">
    <property type="nucleotide sequence ID" value="NZ_SKFG01000012.1"/>
</dbReference>
<reference evidence="3 4" key="1">
    <citation type="submission" date="2019-03" db="EMBL/GenBank/DDBJ databases">
        <authorList>
            <person name="Kim M.K.M."/>
        </authorList>
    </citation>
    <scope>NUCLEOTIDE SEQUENCE [LARGE SCALE GENOMIC DNA]</scope>
    <source>
        <strain evidence="3 4">18JY21-1</strain>
    </source>
</reference>
<sequence length="146" mass="17168">MLKYQRKGILIFLSILIVLFTINLAGPLPRAHAGLWDWMTGISELPSDVSDLKSKYDQIEQSFKANQEQYEKVMQQLNLENEQLRFKNDQLSERVQLLEAENLQQQKHVSWFIKGTLTFIGLLLFSFVATRVIRIMVWRRSPKERS</sequence>
<keyword evidence="1" id="KW-0175">Coiled coil</keyword>
<keyword evidence="2" id="KW-0472">Membrane</keyword>
<evidence type="ECO:0000256" key="2">
    <source>
        <dbReference type="SAM" id="Phobius"/>
    </source>
</evidence>